<dbReference type="Proteomes" id="UP000501926">
    <property type="component" value="Chromosome"/>
</dbReference>
<dbReference type="EMBL" id="CT573071">
    <property type="protein sequence ID" value="CAJ74654.1"/>
    <property type="molecule type" value="Genomic_DNA"/>
</dbReference>
<evidence type="ECO:0000313" key="1">
    <source>
        <dbReference type="EMBL" id="CAJ74654.1"/>
    </source>
</evidence>
<dbReference type="AlphaFoldDB" id="Q1Q3Q7"/>
<proteinExistence type="predicted"/>
<sequence>MKPRDLTFSTLSVISLRFLAKYLIVKSEMLNTNPPPAPPPAGDILPIWSW</sequence>
<dbReference type="EMBL" id="CP049055">
    <property type="protein sequence ID" value="QII11761.1"/>
    <property type="molecule type" value="Genomic_DNA"/>
</dbReference>
<name>Q1Q3Q7_KUEST</name>
<accession>Q1Q3Q7</accession>
<protein>
    <submittedName>
        <fullName evidence="1">Uncharacterized protein</fullName>
    </submittedName>
</protein>
<reference evidence="1" key="1">
    <citation type="journal article" date="2006" name="Nature">
        <title>Deciphering the evolution and metabolism of an anammox bacterium from a community genome.</title>
        <authorList>
            <person name="Strous M."/>
            <person name="Pelletier E."/>
            <person name="Mangenot S."/>
            <person name="Rattei T."/>
            <person name="Lehner A."/>
            <person name="Taylor M.W."/>
            <person name="Horn M."/>
            <person name="Daims H."/>
            <person name="Bartol-Mavel D."/>
            <person name="Wincker P."/>
            <person name="Barbe V."/>
            <person name="Fonknechten N."/>
            <person name="Vallenet D."/>
            <person name="Segurens B."/>
            <person name="Schenowitz-Truong C."/>
            <person name="Medigue C."/>
            <person name="Collingro A."/>
            <person name="Snel B."/>
            <person name="Dutilh B.E."/>
            <person name="OpDenCamp H.J.M."/>
            <person name="vanDerDrift C."/>
            <person name="Cirpus I."/>
            <person name="vanDePas-Schoonen K.T."/>
            <person name="Harhangi H.R."/>
            <person name="vanNiftrik L."/>
            <person name="Schmid M."/>
            <person name="Keltjens J."/>
            <person name="vanDeVossenberg J."/>
            <person name="Kartal B."/>
            <person name="Meier H."/>
            <person name="Frishman D."/>
            <person name="Huynen M.A."/>
            <person name="Mewes H."/>
            <person name="Weissenbach J."/>
            <person name="Jetten M.S.M."/>
            <person name="Wagner M."/>
            <person name="LePaslier D."/>
        </authorList>
    </citation>
    <scope>NUCLEOTIDE SEQUENCE</scope>
</reference>
<reference evidence="1" key="2">
    <citation type="submission" date="2006-01" db="EMBL/GenBank/DDBJ databases">
        <authorList>
            <person name="Genoscope"/>
        </authorList>
    </citation>
    <scope>NUCLEOTIDE SEQUENCE</scope>
</reference>
<organism evidence="1">
    <name type="scientific">Kuenenia stuttgartiensis</name>
    <dbReference type="NCBI Taxonomy" id="174633"/>
    <lineage>
        <taxon>Bacteria</taxon>
        <taxon>Pseudomonadati</taxon>
        <taxon>Planctomycetota</taxon>
        <taxon>Candidatus Brocadiia</taxon>
        <taxon>Candidatus Brocadiales</taxon>
        <taxon>Candidatus Brocadiaceae</taxon>
        <taxon>Candidatus Kuenenia</taxon>
    </lineage>
</organism>
<reference evidence="2 3" key="3">
    <citation type="submission" date="2020-02" db="EMBL/GenBank/DDBJ databases">
        <title>Newly sequenced genome of strain CSTR1 showed variability in Candidatus Kuenenia stuttgartiensis genomes.</title>
        <authorList>
            <person name="Ding C."/>
            <person name="Adrian L."/>
        </authorList>
    </citation>
    <scope>NUCLEOTIDE SEQUENCE [LARGE SCALE GENOMIC DNA]</scope>
    <source>
        <strain evidence="2 3">CSTR1</strain>
    </source>
</reference>
<gene>
    <name evidence="2" type="ORF">KsCSTR_23820</name>
    <name evidence="1" type="ORF">kuste3891</name>
</gene>
<evidence type="ECO:0000313" key="3">
    <source>
        <dbReference type="Proteomes" id="UP000501926"/>
    </source>
</evidence>
<evidence type="ECO:0000313" key="2">
    <source>
        <dbReference type="EMBL" id="QII11761.1"/>
    </source>
</evidence>